<comment type="caution">
    <text evidence="1">The sequence shown here is derived from an EMBL/GenBank/DDBJ whole genome shotgun (WGS) entry which is preliminary data.</text>
</comment>
<dbReference type="PANTHER" id="PTHR48100:SF1">
    <property type="entry name" value="HISTIDINE PHOSPHATASE FAMILY PROTEIN-RELATED"/>
    <property type="match status" value="1"/>
</dbReference>
<dbReference type="Proteomes" id="UP001596505">
    <property type="component" value="Unassembled WGS sequence"/>
</dbReference>
<dbReference type="PANTHER" id="PTHR48100">
    <property type="entry name" value="BROAD-SPECIFICITY PHOSPHATASE YOR283W-RELATED"/>
    <property type="match status" value="1"/>
</dbReference>
<dbReference type="SMART" id="SM00855">
    <property type="entry name" value="PGAM"/>
    <property type="match status" value="1"/>
</dbReference>
<sequence>MDDIVAVSLIRHGLTKKNIEKRYIGWTDEPLSQKGINDLLDKRLNIPNPDLVITSDLCRSEKTARLLFPGKNLVLSKQLREIHFGEWEGASYEELKDLPGYRQWLADFKTYAPPKGESYADFSFRVWKAWQEITSCFSHLKVSEIVVVTHSGPIRELLAHVAPEKRPFWEWQISHGNGYRLSADRTRMRRGERCTLLQEVPLTENAVGLKKLIN</sequence>
<dbReference type="CDD" id="cd07067">
    <property type="entry name" value="HP_PGM_like"/>
    <property type="match status" value="1"/>
</dbReference>
<reference evidence="2" key="1">
    <citation type="journal article" date="2019" name="Int. J. Syst. Evol. Microbiol.">
        <title>The Global Catalogue of Microorganisms (GCM) 10K type strain sequencing project: providing services to taxonomists for standard genome sequencing and annotation.</title>
        <authorList>
            <consortium name="The Broad Institute Genomics Platform"/>
            <consortium name="The Broad Institute Genome Sequencing Center for Infectious Disease"/>
            <person name="Wu L."/>
            <person name="Ma J."/>
        </authorList>
    </citation>
    <scope>NUCLEOTIDE SEQUENCE [LARGE SCALE GENOMIC DNA]</scope>
    <source>
        <strain evidence="2">CGMCC 1.16305</strain>
    </source>
</reference>
<name>A0ABW2PRB0_9BACL</name>
<dbReference type="RefSeq" id="WP_380963435.1">
    <property type="nucleotide sequence ID" value="NZ_JBHTCO010000003.1"/>
</dbReference>
<dbReference type="InterPro" id="IPR050275">
    <property type="entry name" value="PGM_Phosphatase"/>
</dbReference>
<dbReference type="InterPro" id="IPR013078">
    <property type="entry name" value="His_Pase_superF_clade-1"/>
</dbReference>
<protein>
    <submittedName>
        <fullName evidence="1">Histidine phosphatase family protein</fullName>
    </submittedName>
</protein>
<dbReference type="EMBL" id="JBHTCO010000003">
    <property type="protein sequence ID" value="MFC7391937.1"/>
    <property type="molecule type" value="Genomic_DNA"/>
</dbReference>
<dbReference type="Pfam" id="PF00300">
    <property type="entry name" value="His_Phos_1"/>
    <property type="match status" value="1"/>
</dbReference>
<organism evidence="1 2">
    <name type="scientific">Scopulibacillus cellulosilyticus</name>
    <dbReference type="NCBI Taxonomy" id="2665665"/>
    <lineage>
        <taxon>Bacteria</taxon>
        <taxon>Bacillati</taxon>
        <taxon>Bacillota</taxon>
        <taxon>Bacilli</taxon>
        <taxon>Bacillales</taxon>
        <taxon>Sporolactobacillaceae</taxon>
        <taxon>Scopulibacillus</taxon>
    </lineage>
</organism>
<accession>A0ABW2PRB0</accession>
<gene>
    <name evidence="1" type="ORF">ACFQRG_02865</name>
</gene>
<dbReference type="SUPFAM" id="SSF53254">
    <property type="entry name" value="Phosphoglycerate mutase-like"/>
    <property type="match status" value="1"/>
</dbReference>
<evidence type="ECO:0000313" key="2">
    <source>
        <dbReference type="Proteomes" id="UP001596505"/>
    </source>
</evidence>
<keyword evidence="2" id="KW-1185">Reference proteome</keyword>
<dbReference type="Gene3D" id="3.40.50.1240">
    <property type="entry name" value="Phosphoglycerate mutase-like"/>
    <property type="match status" value="1"/>
</dbReference>
<evidence type="ECO:0000313" key="1">
    <source>
        <dbReference type="EMBL" id="MFC7391937.1"/>
    </source>
</evidence>
<dbReference type="InterPro" id="IPR029033">
    <property type="entry name" value="His_PPase_superfam"/>
</dbReference>
<proteinExistence type="predicted"/>